<gene>
    <name evidence="2" type="ORF">SAMN02746062_01908</name>
</gene>
<proteinExistence type="predicted"/>
<dbReference type="AlphaFoldDB" id="A0A286EGD0"/>
<dbReference type="InterPro" id="IPR018640">
    <property type="entry name" value="DUF2063"/>
</dbReference>
<dbReference type="Pfam" id="PF09836">
    <property type="entry name" value="DUF2063"/>
    <property type="match status" value="1"/>
</dbReference>
<dbReference type="Gene3D" id="1.10.150.690">
    <property type="entry name" value="DUF2063"/>
    <property type="match status" value="1"/>
</dbReference>
<evidence type="ECO:0000313" key="3">
    <source>
        <dbReference type="Proteomes" id="UP000219669"/>
    </source>
</evidence>
<keyword evidence="3" id="KW-1185">Reference proteome</keyword>
<protein>
    <recommendedName>
        <fullName evidence="1">Putative DNA-binding domain-containing protein</fullName>
    </recommendedName>
</protein>
<dbReference type="EMBL" id="OCNF01000020">
    <property type="protein sequence ID" value="SOD69958.1"/>
    <property type="molecule type" value="Genomic_DNA"/>
</dbReference>
<evidence type="ECO:0000259" key="1">
    <source>
        <dbReference type="Pfam" id="PF09836"/>
    </source>
</evidence>
<dbReference type="Proteomes" id="UP000219669">
    <property type="component" value="Unassembled WGS sequence"/>
</dbReference>
<sequence>MSLENQTSADFKNELAMAVRQGVSPDPVRFPPERLAVYMRLVRNNIFGFVNRCFVVAPKYLERQQWTDLLEDFVRDGESHSPFFQDIAAEFLKFCQENQKLPEWILALMDLEVAQLQAEVAIVAPSAAAANDDDNAPMQPNASVQLKSYDTDFEQYYPDDADLKAVGNMVIWRDGRDWIRWQYLDDIDHILLNLAAENPLSLNDLQSQLAAVMPDGDAWRDMVRARWQYWLAENVLQAA</sequence>
<dbReference type="OrthoDB" id="4146344at2"/>
<name>A0A286EGD0_9NEIS</name>
<feature type="domain" description="Putative DNA-binding" evidence="1">
    <location>
        <begin position="13"/>
        <end position="95"/>
    </location>
</feature>
<dbReference type="Gene3D" id="3.90.930.50">
    <property type="match status" value="1"/>
</dbReference>
<accession>A0A286EGD0</accession>
<evidence type="ECO:0000313" key="2">
    <source>
        <dbReference type="EMBL" id="SOD69958.1"/>
    </source>
</evidence>
<reference evidence="2 3" key="1">
    <citation type="submission" date="2017-09" db="EMBL/GenBank/DDBJ databases">
        <authorList>
            <person name="Ehlers B."/>
            <person name="Leendertz F.H."/>
        </authorList>
    </citation>
    <scope>NUCLEOTIDE SEQUENCE [LARGE SCALE GENOMIC DNA]</scope>
    <source>
        <strain evidence="2 3">DSM 16848</strain>
    </source>
</reference>
<dbReference type="InterPro" id="IPR044922">
    <property type="entry name" value="DUF2063_N_sf"/>
</dbReference>
<organism evidence="2 3">
    <name type="scientific">Alysiella filiformis DSM 16848</name>
    <dbReference type="NCBI Taxonomy" id="1120981"/>
    <lineage>
        <taxon>Bacteria</taxon>
        <taxon>Pseudomonadati</taxon>
        <taxon>Pseudomonadota</taxon>
        <taxon>Betaproteobacteria</taxon>
        <taxon>Neisseriales</taxon>
        <taxon>Neisseriaceae</taxon>
        <taxon>Alysiella</taxon>
    </lineage>
</organism>
<dbReference type="RefSeq" id="WP_097114878.1">
    <property type="nucleotide sequence ID" value="NZ_CP083931.1"/>
</dbReference>